<dbReference type="GO" id="GO:0030170">
    <property type="term" value="F:pyridoxal phosphate binding"/>
    <property type="evidence" value="ECO:0007669"/>
    <property type="project" value="TreeGrafter"/>
</dbReference>
<dbReference type="InterPro" id="IPR015424">
    <property type="entry name" value="PyrdxlP-dep_Trfase"/>
</dbReference>
<feature type="active site" description="Proton acceptor" evidence="1">
    <location>
        <position position="187"/>
    </location>
</feature>
<dbReference type="Gene3D" id="3.90.1150.10">
    <property type="entry name" value="Aspartate Aminotransferase, domain 1"/>
    <property type="match status" value="1"/>
</dbReference>
<protein>
    <submittedName>
        <fullName evidence="4">DegT/DnrJ/EryC1/StrS family aminotransferase</fullName>
    </submittedName>
</protein>
<keyword evidence="4" id="KW-0032">Aminotransferase</keyword>
<reference evidence="5" key="1">
    <citation type="submission" date="2021-04" db="EMBL/GenBank/DDBJ databases">
        <title>A novel Synergistetes isolate from a pyrite-forming mixed culture.</title>
        <authorList>
            <person name="Bunk B."/>
            <person name="Sproer C."/>
            <person name="Spring S."/>
            <person name="Pester M."/>
        </authorList>
    </citation>
    <scope>NUCLEOTIDE SEQUENCE [LARGE SCALE GENOMIC DNA]</scope>
    <source>
        <strain evidence="5">J.5.4.2-T.3.5.2</strain>
    </source>
</reference>
<keyword evidence="5" id="KW-1185">Reference proteome</keyword>
<dbReference type="InterPro" id="IPR000653">
    <property type="entry name" value="DegT/StrS_aminotransferase"/>
</dbReference>
<dbReference type="PANTHER" id="PTHR30244">
    <property type="entry name" value="TRANSAMINASE"/>
    <property type="match status" value="1"/>
</dbReference>
<evidence type="ECO:0000256" key="2">
    <source>
        <dbReference type="PIRSR" id="PIRSR000390-2"/>
    </source>
</evidence>
<evidence type="ECO:0000256" key="1">
    <source>
        <dbReference type="PIRSR" id="PIRSR000390-1"/>
    </source>
</evidence>
<dbReference type="GO" id="GO:0000271">
    <property type="term" value="P:polysaccharide biosynthetic process"/>
    <property type="evidence" value="ECO:0007669"/>
    <property type="project" value="TreeGrafter"/>
</dbReference>
<dbReference type="RefSeq" id="WP_274372933.1">
    <property type="nucleotide sequence ID" value="NZ_CP072943.1"/>
</dbReference>
<accession>A0A9Q7ALR1</accession>
<organism evidence="4 5">
    <name type="scientific">Aminithiophilus ramosus</name>
    <dbReference type="NCBI Taxonomy" id="3029084"/>
    <lineage>
        <taxon>Bacteria</taxon>
        <taxon>Thermotogati</taxon>
        <taxon>Synergistota</taxon>
        <taxon>Synergistia</taxon>
        <taxon>Synergistales</taxon>
        <taxon>Aminithiophilaceae</taxon>
        <taxon>Aminithiophilus</taxon>
    </lineage>
</organism>
<dbReference type="PIRSF" id="PIRSF000390">
    <property type="entry name" value="PLP_StrS"/>
    <property type="match status" value="1"/>
</dbReference>
<dbReference type="AlphaFoldDB" id="A0A9Q7ALR1"/>
<comment type="similarity">
    <text evidence="3">Belongs to the DegT/DnrJ/EryC1 family.</text>
</comment>
<dbReference type="KEGG" id="aram:KAR29_10430"/>
<feature type="modified residue" description="N6-(pyridoxal phosphate)lysine" evidence="2">
    <location>
        <position position="187"/>
    </location>
</feature>
<dbReference type="Gene3D" id="3.40.640.10">
    <property type="entry name" value="Type I PLP-dependent aspartate aminotransferase-like (Major domain)"/>
    <property type="match status" value="1"/>
</dbReference>
<keyword evidence="4" id="KW-0808">Transferase</keyword>
<dbReference type="InterPro" id="IPR015421">
    <property type="entry name" value="PyrdxlP-dep_Trfase_major"/>
</dbReference>
<dbReference type="PANTHER" id="PTHR30244:SF34">
    <property type="entry name" value="DTDP-4-AMINO-4,6-DIDEOXYGALACTOSE TRANSAMINASE"/>
    <property type="match status" value="1"/>
</dbReference>
<gene>
    <name evidence="4" type="ORF">KAR29_10430</name>
</gene>
<dbReference type="EMBL" id="CP072943">
    <property type="protein sequence ID" value="QTX31753.1"/>
    <property type="molecule type" value="Genomic_DNA"/>
</dbReference>
<dbReference type="SUPFAM" id="SSF53383">
    <property type="entry name" value="PLP-dependent transferases"/>
    <property type="match status" value="1"/>
</dbReference>
<name>A0A9Q7ALR1_9BACT</name>
<proteinExistence type="inferred from homology"/>
<dbReference type="GO" id="GO:0008483">
    <property type="term" value="F:transaminase activity"/>
    <property type="evidence" value="ECO:0007669"/>
    <property type="project" value="UniProtKB-KW"/>
</dbReference>
<evidence type="ECO:0000256" key="3">
    <source>
        <dbReference type="RuleBase" id="RU004508"/>
    </source>
</evidence>
<dbReference type="Proteomes" id="UP000671879">
    <property type="component" value="Chromosome"/>
</dbReference>
<dbReference type="InterPro" id="IPR015422">
    <property type="entry name" value="PyrdxlP-dep_Trfase_small"/>
</dbReference>
<dbReference type="CDD" id="cd00616">
    <property type="entry name" value="AHBA_syn"/>
    <property type="match status" value="1"/>
</dbReference>
<evidence type="ECO:0000313" key="4">
    <source>
        <dbReference type="EMBL" id="QTX31753.1"/>
    </source>
</evidence>
<keyword evidence="2 3" id="KW-0663">Pyridoxal phosphate</keyword>
<sequence>MRKTFLPFARPSISEEAIADVADSLRSGWITTGPKAQAFEEAFAAYTGAPYALALNSATAGLHLACLALGLGPGDEVITTPMTFVATVNVILWAGARPVLVDIDRRTLNIDAARIESALTERTKAIVPVHFAGLPCDMDPIETLARERGLALIEDAAHALGARYKGRLVGSSTEGRHVTVFSFHPTKNITTGEGGMLCTGDEEVAEKTALLRQHGMSKGAWKRYAVQGTPHYDVHFPGLKYNMLDIEAAIGLDQLRRLEDFNGRRRAIAARYDEAFADRGGLILPEAPSYDHLHGRHIYTPLVDVDRLGMSRDAFMARLRELNIGTALHYQALHLFSYYGETFGWRRGDFPEAEYVSDRIVSLPLFPAMTDEDVDDVIDAVRAVCLAKGA</sequence>
<dbReference type="Pfam" id="PF01041">
    <property type="entry name" value="DegT_DnrJ_EryC1"/>
    <property type="match status" value="1"/>
</dbReference>
<evidence type="ECO:0000313" key="5">
    <source>
        <dbReference type="Proteomes" id="UP000671879"/>
    </source>
</evidence>